<dbReference type="RefSeq" id="WP_115818177.1">
    <property type="nucleotide sequence ID" value="NZ_QRDV01000007.1"/>
</dbReference>
<dbReference type="OrthoDB" id="1424942at2"/>
<feature type="chain" id="PRO_5017572905" evidence="1">
    <location>
        <begin position="19"/>
        <end position="97"/>
    </location>
</feature>
<dbReference type="Proteomes" id="UP000256980">
    <property type="component" value="Unassembled WGS sequence"/>
</dbReference>
<gene>
    <name evidence="2" type="ORF">DFQ10_107186</name>
</gene>
<dbReference type="AlphaFoldDB" id="A0A3D9H0G5"/>
<reference evidence="2 3" key="1">
    <citation type="submission" date="2018-07" db="EMBL/GenBank/DDBJ databases">
        <title>Genomic Encyclopedia of Type Strains, Phase III (KMG-III): the genomes of soil and plant-associated and newly described type strains.</title>
        <authorList>
            <person name="Whitman W."/>
        </authorList>
    </citation>
    <scope>NUCLEOTIDE SEQUENCE [LARGE SCALE GENOMIC DNA]</scope>
    <source>
        <strain evidence="2 3">CECT 7946</strain>
    </source>
</reference>
<feature type="signal peptide" evidence="1">
    <location>
        <begin position="1"/>
        <end position="18"/>
    </location>
</feature>
<keyword evidence="1" id="KW-0732">Signal</keyword>
<protein>
    <submittedName>
        <fullName evidence="2">Uncharacterized protein</fullName>
    </submittedName>
</protein>
<evidence type="ECO:0000256" key="1">
    <source>
        <dbReference type="SAM" id="SignalP"/>
    </source>
</evidence>
<comment type="caution">
    <text evidence="2">The sequence shown here is derived from an EMBL/GenBank/DDBJ whole genome shotgun (WGS) entry which is preliminary data.</text>
</comment>
<dbReference type="EMBL" id="QRDV01000007">
    <property type="protein sequence ID" value="RED42998.1"/>
    <property type="molecule type" value="Genomic_DNA"/>
</dbReference>
<proteinExistence type="predicted"/>
<organism evidence="2 3">
    <name type="scientific">Winogradskyella eximia</name>
    <dbReference type="NCBI Taxonomy" id="262006"/>
    <lineage>
        <taxon>Bacteria</taxon>
        <taxon>Pseudomonadati</taxon>
        <taxon>Bacteroidota</taxon>
        <taxon>Flavobacteriia</taxon>
        <taxon>Flavobacteriales</taxon>
        <taxon>Flavobacteriaceae</taxon>
        <taxon>Winogradskyella</taxon>
    </lineage>
</organism>
<evidence type="ECO:0000313" key="2">
    <source>
        <dbReference type="EMBL" id="RED42998.1"/>
    </source>
</evidence>
<evidence type="ECO:0000313" key="3">
    <source>
        <dbReference type="Proteomes" id="UP000256980"/>
    </source>
</evidence>
<keyword evidence="3" id="KW-1185">Reference proteome</keyword>
<name>A0A3D9H0G5_9FLAO</name>
<sequence length="97" mass="11878">MKKIIIILVCSFSLLSFTYNELDGYITLFENANSGKYFKYGKSHYFEFFAKDKELINNQQYYVKYRRYSWGDVDTTYYRKGKTYYYHIVRCNTEKQL</sequence>
<accession>A0A3D9H0G5</accession>